<feature type="domain" description="NADH:quinone oxidoreductase/Mrp antiporter transmembrane" evidence="18">
    <location>
        <begin position="95"/>
        <end position="372"/>
    </location>
</feature>
<dbReference type="GO" id="GO:0008137">
    <property type="term" value="F:NADH dehydrogenase (ubiquinone) activity"/>
    <property type="evidence" value="ECO:0007669"/>
    <property type="project" value="UniProtKB-UniRule"/>
</dbReference>
<comment type="similarity">
    <text evidence="3 17">Belongs to the complex I subunit 4 family.</text>
</comment>
<keyword evidence="12 17" id="KW-0520">NAD</keyword>
<keyword evidence="8 17" id="KW-0812">Transmembrane</keyword>
<dbReference type="PANTHER" id="PTHR43507">
    <property type="entry name" value="NADH-UBIQUINONE OXIDOREDUCTASE CHAIN 4"/>
    <property type="match status" value="1"/>
</dbReference>
<evidence type="ECO:0000256" key="13">
    <source>
        <dbReference type="ARBA" id="ARBA00023075"/>
    </source>
</evidence>
<evidence type="ECO:0000256" key="16">
    <source>
        <dbReference type="ARBA" id="ARBA00049551"/>
    </source>
</evidence>
<dbReference type="GO" id="GO:0015990">
    <property type="term" value="P:electron transport coupled proton transport"/>
    <property type="evidence" value="ECO:0007669"/>
    <property type="project" value="TreeGrafter"/>
</dbReference>
<evidence type="ECO:0000256" key="9">
    <source>
        <dbReference type="ARBA" id="ARBA00022967"/>
    </source>
</evidence>
<sequence length="427" mass="48635">MKILSLSMICLPSLLNFYWLVLTLFLILLWSLMNMIKINNSQAISFLFMNDPLSFSLLSLTIITLMMILLSTHLQKNSKIMLFSILLFLILAFSSSKIIMFYIFFEIVLIPTLMLVMKKGNQPERLQAGMYLIMYTIMASLPLLLGILFYKSSDSFFNSVILMKTISVPMIFVLAFLAKTPMFILHLWLPKAHVEAPLEGSMVLAAILLKLGGYGLIRIIPMSILKMNMIPQWIISISFMGAILTSVGCTRQKDLKALIAYSSVAHMATTLASIFIFMKIATNGAIIMMIAHGISSSALFFLVNLTYTKFHTRNITSLKSNFSSNPNLTFWWFMFVMTNISAPPSINLAAELMMFMGLIKWHIISSIIIFFSMMSTTIFCILMFLMLNHGQTMMNFSNHDSPKFFLSLSIHMMFIIFIIMKLEFMNI</sequence>
<feature type="transmembrane region" description="Helical" evidence="17">
    <location>
        <begin position="284"/>
        <end position="307"/>
    </location>
</feature>
<feature type="transmembrane region" description="Helical" evidence="17">
    <location>
        <begin position="361"/>
        <end position="384"/>
    </location>
</feature>
<feature type="transmembrane region" description="Helical" evidence="17">
    <location>
        <begin position="230"/>
        <end position="250"/>
    </location>
</feature>
<evidence type="ECO:0000256" key="6">
    <source>
        <dbReference type="ARBA" id="ARBA00022448"/>
    </source>
</evidence>
<evidence type="ECO:0000259" key="18">
    <source>
        <dbReference type="Pfam" id="PF00361"/>
    </source>
</evidence>
<keyword evidence="9" id="KW-1278">Translocase</keyword>
<evidence type="ECO:0000256" key="14">
    <source>
        <dbReference type="ARBA" id="ARBA00023128"/>
    </source>
</evidence>
<evidence type="ECO:0000256" key="11">
    <source>
        <dbReference type="ARBA" id="ARBA00022989"/>
    </source>
</evidence>
<feature type="transmembrane region" description="Helical" evidence="17">
    <location>
        <begin position="12"/>
        <end position="33"/>
    </location>
</feature>
<comment type="catalytic activity">
    <reaction evidence="16 17">
        <text>a ubiquinone + NADH + 5 H(+)(in) = a ubiquinol + NAD(+) + 4 H(+)(out)</text>
        <dbReference type="Rhea" id="RHEA:29091"/>
        <dbReference type="Rhea" id="RHEA-COMP:9565"/>
        <dbReference type="Rhea" id="RHEA-COMP:9566"/>
        <dbReference type="ChEBI" id="CHEBI:15378"/>
        <dbReference type="ChEBI" id="CHEBI:16389"/>
        <dbReference type="ChEBI" id="CHEBI:17976"/>
        <dbReference type="ChEBI" id="CHEBI:57540"/>
        <dbReference type="ChEBI" id="CHEBI:57945"/>
        <dbReference type="EC" id="7.1.1.2"/>
    </reaction>
</comment>
<comment type="function">
    <text evidence="17">Core subunit of the mitochondrial membrane respiratory chain NADH dehydrogenase (Complex I) which catalyzes electron transfer from NADH through the respiratory chain, using ubiquinone as an electron acceptor. Essential for the catalytic activity and assembly of complex I.</text>
</comment>
<keyword evidence="14 17" id="KW-0496">Mitochondrion</keyword>
<geneLocation type="mitochondrion" evidence="19"/>
<dbReference type="GO" id="GO:0031966">
    <property type="term" value="C:mitochondrial membrane"/>
    <property type="evidence" value="ECO:0007669"/>
    <property type="project" value="UniProtKB-SubCell"/>
</dbReference>
<dbReference type="EC" id="7.1.1.2" evidence="4 17"/>
<evidence type="ECO:0000256" key="8">
    <source>
        <dbReference type="ARBA" id="ARBA00022692"/>
    </source>
</evidence>
<feature type="transmembrane region" description="Helical" evidence="17">
    <location>
        <begin position="201"/>
        <end position="224"/>
    </location>
</feature>
<evidence type="ECO:0000256" key="5">
    <source>
        <dbReference type="ARBA" id="ARBA00021006"/>
    </source>
</evidence>
<evidence type="ECO:0000256" key="15">
    <source>
        <dbReference type="ARBA" id="ARBA00023136"/>
    </source>
</evidence>
<gene>
    <name evidence="19" type="primary">ND4</name>
</gene>
<feature type="transmembrane region" description="Helical" evidence="17">
    <location>
        <begin position="170"/>
        <end position="189"/>
    </location>
</feature>
<feature type="transmembrane region" description="Helical" evidence="17">
    <location>
        <begin position="328"/>
        <end position="349"/>
    </location>
</feature>
<dbReference type="GO" id="GO:0003954">
    <property type="term" value="F:NADH dehydrogenase activity"/>
    <property type="evidence" value="ECO:0007669"/>
    <property type="project" value="TreeGrafter"/>
</dbReference>
<keyword evidence="6 17" id="KW-0813">Transport</keyword>
<evidence type="ECO:0000256" key="10">
    <source>
        <dbReference type="ARBA" id="ARBA00022982"/>
    </source>
</evidence>
<dbReference type="PRINTS" id="PR01437">
    <property type="entry name" value="NUOXDRDTASE4"/>
</dbReference>
<feature type="transmembrane region" description="Helical" evidence="17">
    <location>
        <begin position="257"/>
        <end position="278"/>
    </location>
</feature>
<feature type="transmembrane region" description="Helical" evidence="17">
    <location>
        <begin position="53"/>
        <end position="70"/>
    </location>
</feature>
<dbReference type="InterPro" id="IPR001750">
    <property type="entry name" value="ND/Mrp_TM"/>
</dbReference>
<comment type="function">
    <text evidence="1">Core subunit of the mitochondrial membrane respiratory chain NADH dehydrogenase (Complex I) that is believed to belong to the minimal assembly required for catalysis. Complex I functions in the transfer of electrons from NADH to the respiratory chain. The immediate electron acceptor for the enzyme is believed to be ubiquinone.</text>
</comment>
<keyword evidence="7 17" id="KW-0679">Respiratory chain</keyword>
<reference evidence="19" key="2">
    <citation type="submission" date="2017-11" db="EMBL/GenBank/DDBJ databases">
        <authorList>
            <person name="Han C.G."/>
        </authorList>
    </citation>
    <scope>NUCLEOTIDE SEQUENCE</scope>
</reference>
<keyword evidence="15 17" id="KW-0472">Membrane</keyword>
<evidence type="ECO:0000256" key="12">
    <source>
        <dbReference type="ARBA" id="ARBA00023027"/>
    </source>
</evidence>
<dbReference type="EMBL" id="MG564498">
    <property type="protein sequence ID" value="AUJ21387.1"/>
    <property type="molecule type" value="Genomic_DNA"/>
</dbReference>
<dbReference type="GO" id="GO:0048039">
    <property type="term" value="F:ubiquinone binding"/>
    <property type="evidence" value="ECO:0007669"/>
    <property type="project" value="TreeGrafter"/>
</dbReference>
<protein>
    <recommendedName>
        <fullName evidence="5 17">NADH-ubiquinone oxidoreductase chain 4</fullName>
        <ecNumber evidence="4 17">7.1.1.2</ecNumber>
    </recommendedName>
</protein>
<keyword evidence="10 17" id="KW-0249">Electron transport</keyword>
<dbReference type="PANTHER" id="PTHR43507:SF20">
    <property type="entry name" value="NADH-UBIQUINONE OXIDOREDUCTASE CHAIN 4"/>
    <property type="match status" value="1"/>
</dbReference>
<organism evidence="19">
    <name type="scientific">Tetragnatha puella</name>
    <dbReference type="NCBI Taxonomy" id="2067676"/>
    <lineage>
        <taxon>Eukaryota</taxon>
        <taxon>Metazoa</taxon>
        <taxon>Ecdysozoa</taxon>
        <taxon>Arthropoda</taxon>
        <taxon>Chelicerata</taxon>
        <taxon>Arachnida</taxon>
        <taxon>Araneae</taxon>
        <taxon>Araneomorphae</taxon>
        <taxon>Entelegynae</taxon>
        <taxon>Araneoidea</taxon>
        <taxon>Tetragnathidae</taxon>
        <taxon>Tetragnatha</taxon>
    </lineage>
</organism>
<dbReference type="Pfam" id="PF00361">
    <property type="entry name" value="Proton_antipo_M"/>
    <property type="match status" value="1"/>
</dbReference>
<comment type="subcellular location">
    <subcellularLocation>
        <location evidence="2 17">Mitochondrion membrane</location>
        <topology evidence="2 17">Multi-pass membrane protein</topology>
    </subcellularLocation>
</comment>
<evidence type="ECO:0000256" key="17">
    <source>
        <dbReference type="RuleBase" id="RU003297"/>
    </source>
</evidence>
<evidence type="ECO:0000256" key="2">
    <source>
        <dbReference type="ARBA" id="ARBA00004225"/>
    </source>
</evidence>
<dbReference type="AlphaFoldDB" id="A0A2I6BYS7"/>
<proteinExistence type="inferred from homology"/>
<name>A0A2I6BYS7_9ARAC</name>
<evidence type="ECO:0000256" key="7">
    <source>
        <dbReference type="ARBA" id="ARBA00022660"/>
    </source>
</evidence>
<dbReference type="GO" id="GO:0042773">
    <property type="term" value="P:ATP synthesis coupled electron transport"/>
    <property type="evidence" value="ECO:0007669"/>
    <property type="project" value="InterPro"/>
</dbReference>
<evidence type="ECO:0000256" key="4">
    <source>
        <dbReference type="ARBA" id="ARBA00012944"/>
    </source>
</evidence>
<dbReference type="InterPro" id="IPR003918">
    <property type="entry name" value="NADH_UbQ_OxRdtase"/>
</dbReference>
<keyword evidence="13 17" id="KW-0830">Ubiquinone</keyword>
<feature type="transmembrane region" description="Helical" evidence="17">
    <location>
        <begin position="404"/>
        <end position="422"/>
    </location>
</feature>
<evidence type="ECO:0000313" key="19">
    <source>
        <dbReference type="EMBL" id="AUJ21387.1"/>
    </source>
</evidence>
<evidence type="ECO:0000256" key="3">
    <source>
        <dbReference type="ARBA" id="ARBA00009025"/>
    </source>
</evidence>
<evidence type="ECO:0000256" key="1">
    <source>
        <dbReference type="ARBA" id="ARBA00003257"/>
    </source>
</evidence>
<reference evidence="19" key="1">
    <citation type="journal article" date="2017" name="Genes (Basel)">
        <title>Ancient DNA Resolves the History of Tetragnatha (Araneae, Tetragnathidae) Spiders on Rapa Nui.</title>
        <authorList>
            <person name="Cotoras D.D."/>
            <person name="Murray G.G.R."/>
            <person name="Kapp J."/>
            <person name="Gillespie R.G."/>
            <person name="Griswold C."/>
            <person name="Simison W.B."/>
            <person name="Green R.E."/>
            <person name="Shapiro B."/>
        </authorList>
    </citation>
    <scope>NUCLEOTIDE SEQUENCE</scope>
</reference>
<keyword evidence="11 17" id="KW-1133">Transmembrane helix</keyword>
<feature type="transmembrane region" description="Helical" evidence="17">
    <location>
        <begin position="129"/>
        <end position="150"/>
    </location>
</feature>
<accession>A0A2I6BYS7</accession>